<feature type="compositionally biased region" description="Pro residues" evidence="5">
    <location>
        <begin position="1458"/>
        <end position="1467"/>
    </location>
</feature>
<dbReference type="GO" id="GO:0071565">
    <property type="term" value="C:nBAF complex"/>
    <property type="evidence" value="ECO:0007669"/>
    <property type="project" value="TreeGrafter"/>
</dbReference>
<dbReference type="GO" id="GO:0003677">
    <property type="term" value="F:DNA binding"/>
    <property type="evidence" value="ECO:0007669"/>
    <property type="project" value="InterPro"/>
</dbReference>
<feature type="region of interest" description="Disordered" evidence="5">
    <location>
        <begin position="46"/>
        <end position="382"/>
    </location>
</feature>
<dbReference type="Proteomes" id="UP001174136">
    <property type="component" value="Unassembled WGS sequence"/>
</dbReference>
<dbReference type="SUPFAM" id="SSF48371">
    <property type="entry name" value="ARM repeat"/>
    <property type="match status" value="1"/>
</dbReference>
<feature type="compositionally biased region" description="Basic and acidic residues" evidence="5">
    <location>
        <begin position="1698"/>
        <end position="1710"/>
    </location>
</feature>
<dbReference type="PANTHER" id="PTHR12656:SF11">
    <property type="entry name" value="AT-RICH INTERACTIVE DOMAIN-CONTAINING PROTEIN 1B"/>
    <property type="match status" value="1"/>
</dbReference>
<dbReference type="PANTHER" id="PTHR12656">
    <property type="entry name" value="BRG-1 ASSOCIATED FACTOR 250 BAF250"/>
    <property type="match status" value="1"/>
</dbReference>
<gene>
    <name evidence="7" type="primary">ARID1B</name>
    <name evidence="7" type="ORF">N1851_030398</name>
</gene>
<dbReference type="SMART" id="SM00501">
    <property type="entry name" value="BRIGHT"/>
    <property type="match status" value="1"/>
</dbReference>
<dbReference type="InterPro" id="IPR001606">
    <property type="entry name" value="ARID_dom"/>
</dbReference>
<dbReference type="GO" id="GO:0031491">
    <property type="term" value="F:nucleosome binding"/>
    <property type="evidence" value="ECO:0007669"/>
    <property type="project" value="TreeGrafter"/>
</dbReference>
<dbReference type="Pfam" id="PF01388">
    <property type="entry name" value="ARID"/>
    <property type="match status" value="1"/>
</dbReference>
<feature type="region of interest" description="Disordered" evidence="5">
    <location>
        <begin position="404"/>
        <end position="423"/>
    </location>
</feature>
<feature type="compositionally biased region" description="Basic and acidic residues" evidence="5">
    <location>
        <begin position="70"/>
        <end position="84"/>
    </location>
</feature>
<feature type="compositionally biased region" description="Low complexity" evidence="5">
    <location>
        <begin position="1468"/>
        <end position="1481"/>
    </location>
</feature>
<feature type="compositionally biased region" description="Polar residues" evidence="5">
    <location>
        <begin position="167"/>
        <end position="191"/>
    </location>
</feature>
<dbReference type="GO" id="GO:0035060">
    <property type="term" value="C:brahma complex"/>
    <property type="evidence" value="ECO:0007669"/>
    <property type="project" value="InterPro"/>
</dbReference>
<feature type="region of interest" description="Disordered" evidence="5">
    <location>
        <begin position="451"/>
        <end position="962"/>
    </location>
</feature>
<dbReference type="PROSITE" id="PS51011">
    <property type="entry name" value="ARID"/>
    <property type="match status" value="1"/>
</dbReference>
<feature type="compositionally biased region" description="Basic and acidic residues" evidence="5">
    <location>
        <begin position="105"/>
        <end position="118"/>
    </location>
</feature>
<feature type="compositionally biased region" description="Basic and acidic residues" evidence="5">
    <location>
        <begin position="1397"/>
        <end position="1409"/>
    </location>
</feature>
<dbReference type="GO" id="GO:0006357">
    <property type="term" value="P:regulation of transcription by RNA polymerase II"/>
    <property type="evidence" value="ECO:0007669"/>
    <property type="project" value="TreeGrafter"/>
</dbReference>
<feature type="compositionally biased region" description="Low complexity" evidence="5">
    <location>
        <begin position="1223"/>
        <end position="1234"/>
    </location>
</feature>
<feature type="compositionally biased region" description="Pro residues" evidence="5">
    <location>
        <begin position="1420"/>
        <end position="1433"/>
    </location>
</feature>
<feature type="compositionally biased region" description="Low complexity" evidence="5">
    <location>
        <begin position="1668"/>
        <end position="1696"/>
    </location>
</feature>
<accession>A0AA47NQU6</accession>
<feature type="compositionally biased region" description="Polar residues" evidence="5">
    <location>
        <begin position="301"/>
        <end position="313"/>
    </location>
</feature>
<feature type="compositionally biased region" description="Gly residues" evidence="5">
    <location>
        <begin position="149"/>
        <end position="160"/>
    </location>
</feature>
<feature type="compositionally biased region" description="Polar residues" evidence="5">
    <location>
        <begin position="506"/>
        <end position="516"/>
    </location>
</feature>
<name>A0AA47NQU6_MERPO</name>
<evidence type="ECO:0000313" key="7">
    <source>
        <dbReference type="EMBL" id="KAK0134045.1"/>
    </source>
</evidence>
<dbReference type="SUPFAM" id="SSF46774">
    <property type="entry name" value="ARID-like"/>
    <property type="match status" value="1"/>
</dbReference>
<feature type="compositionally biased region" description="Acidic residues" evidence="5">
    <location>
        <begin position="1848"/>
        <end position="1866"/>
    </location>
</feature>
<feature type="compositionally biased region" description="Pro residues" evidence="5">
    <location>
        <begin position="835"/>
        <end position="845"/>
    </location>
</feature>
<protein>
    <submittedName>
        <fullName evidence="7">AT-rich interactive domain-containing protein 1B</fullName>
    </submittedName>
</protein>
<dbReference type="InterPro" id="IPR011989">
    <property type="entry name" value="ARM-like"/>
</dbReference>
<feature type="domain" description="ARID" evidence="6">
    <location>
        <begin position="973"/>
        <end position="1064"/>
    </location>
</feature>
<feature type="compositionally biased region" description="Gly residues" evidence="5">
    <location>
        <begin position="869"/>
        <end position="878"/>
    </location>
</feature>
<dbReference type="Gene3D" id="1.25.10.10">
    <property type="entry name" value="Leucine-rich Repeat Variant"/>
    <property type="match status" value="1"/>
</dbReference>
<feature type="region of interest" description="Disordered" evidence="5">
    <location>
        <begin position="1"/>
        <end position="32"/>
    </location>
</feature>
<evidence type="ECO:0000259" key="6">
    <source>
        <dbReference type="PROSITE" id="PS51011"/>
    </source>
</evidence>
<comment type="subcellular location">
    <subcellularLocation>
        <location evidence="1">Nucleus</location>
    </subcellularLocation>
</comment>
<dbReference type="Pfam" id="PF12031">
    <property type="entry name" value="BAF250_C"/>
    <property type="match status" value="1"/>
</dbReference>
<dbReference type="SMART" id="SM01014">
    <property type="entry name" value="ARID"/>
    <property type="match status" value="1"/>
</dbReference>
<feature type="compositionally biased region" description="Gly residues" evidence="5">
    <location>
        <begin position="745"/>
        <end position="754"/>
    </location>
</feature>
<keyword evidence="2" id="KW-0597">Phosphoprotein</keyword>
<keyword evidence="8" id="KW-1185">Reference proteome</keyword>
<dbReference type="GO" id="GO:0045893">
    <property type="term" value="P:positive regulation of DNA-templated transcription"/>
    <property type="evidence" value="ECO:0007669"/>
    <property type="project" value="TreeGrafter"/>
</dbReference>
<feature type="compositionally biased region" description="Basic residues" evidence="5">
    <location>
        <begin position="846"/>
        <end position="865"/>
    </location>
</feature>
<keyword evidence="4" id="KW-0539">Nucleus</keyword>
<dbReference type="InterPro" id="IPR021906">
    <property type="entry name" value="BAF250/Osa"/>
</dbReference>
<evidence type="ECO:0000313" key="8">
    <source>
        <dbReference type="Proteomes" id="UP001174136"/>
    </source>
</evidence>
<feature type="compositionally biased region" description="Acidic residues" evidence="5">
    <location>
        <begin position="88"/>
        <end position="98"/>
    </location>
</feature>
<feature type="compositionally biased region" description="Gly residues" evidence="5">
    <location>
        <begin position="353"/>
        <end position="364"/>
    </location>
</feature>
<feature type="compositionally biased region" description="Low complexity" evidence="5">
    <location>
        <begin position="464"/>
        <end position="475"/>
    </location>
</feature>
<reference evidence="7" key="1">
    <citation type="journal article" date="2023" name="Front. Mar. Sci.">
        <title>A new Merluccius polli reference genome to investigate the effects of global change in West African waters.</title>
        <authorList>
            <person name="Mateo J.L."/>
            <person name="Blanco-Fernandez C."/>
            <person name="Garcia-Vazquez E."/>
            <person name="Machado-Schiaffino G."/>
        </authorList>
    </citation>
    <scope>NUCLEOTIDE SEQUENCE</scope>
    <source>
        <strain evidence="7">C29</strain>
        <tissue evidence="7">Fin</tissue>
    </source>
</reference>
<dbReference type="InterPro" id="IPR033388">
    <property type="entry name" value="BAF250_C"/>
</dbReference>
<keyword evidence="3" id="KW-0156">Chromatin regulator</keyword>
<evidence type="ECO:0000256" key="2">
    <source>
        <dbReference type="ARBA" id="ARBA00022553"/>
    </source>
</evidence>
<feature type="region of interest" description="Disordered" evidence="5">
    <location>
        <begin position="1359"/>
        <end position="1493"/>
    </location>
</feature>
<feature type="compositionally biased region" description="Low complexity" evidence="5">
    <location>
        <begin position="586"/>
        <end position="598"/>
    </location>
</feature>
<feature type="compositionally biased region" description="Low complexity" evidence="5">
    <location>
        <begin position="663"/>
        <end position="696"/>
    </location>
</feature>
<sequence>MDTQGMLGNPKTRTHGGGGGEPPPSLRTPPHTHAFNQFAEHLLLHQHHQHHQHQNHHQNHNQRRSQHQGSGDRRHGGEEHRRPPLSDWSEEEAEEEDPPPPPRLNPEERMDGGYEHVRRGSTAHQHHNNNSTDPRSEDGPAAQFNHYYGNGGGGGRGEGGPCFDQHGGQQSLGSGTAQSTMDQVQNQNQNPHDGYGGPYHHQQQQQQQQHHYQNQNYRPSGYGGMASPARQGSNPVGPGGSNATAAASQSKAAMAAATASPGGGGGTGTGTAGFQRGFPADGPSQQQQQQQQQQHHHPSGATPTLNQLLTSPSPMMRGYGGGGYHHQDYSHPSSAGPQPNAGPGKMGEMGSQYGHGWGGGGGHSRPGHPAMSPGNNGQVGGRSQVPPMDAMAMKRSQLYGMSNNPYSQQQGAPHPGQPYGSPLPHRYPMGMSGRGQMTTMGGMQYPQQMASAGYSQQGIGGYSQPGQPPYYSSPQHQPAAPSQTPYMQPPAPLPQQEVPQEALGSRGQSAVTPGKTSQEDLGLNLQDRPSSLPDLSGSIDDLPTGTEAAISSAVSVSGSTGSNPAQSPFSPHVSPRLPTMRGGGASSSSPVASPVGSGQSRSGPISPASGPGTQAGPLTPGSVSQDVGPHASMGQSPMSQDRGFAHAMQRNAPGPQFGPQPSGPSMSPHGSPGGPMHHSSSYQQGGGPSYAQYGPPGNYPRPPHYGGAPTASYSGPGPGPANSMGMNASSPMHGQGPSAPSGRSLGPGGPGGRPYPGAANHMAPTSPGMPQPAGQGMGPLGPNGMRKPCETGPHAVPGANSASSSSQSRPPYPRSPAYPNHSWPPGAQPALSPTPRLPHPSPIPHSHPHPHFPQHHHHHRRHHHQQGMGPMGVMGPGGPFTQQPGNNCGRMTPQGPAYNVPPSGPMMMSPERMGSPPAKQRAELSRDGLAPNTTPTPASPTTTAEPPKPKKPGGGGPSMTGDKVARLYEMGGEPERRAWVDRYLAFMEDRGTPVPSLPTVGKKPLDLYRLYMCVREIGGVAMVNNNKKWRELAAHLTVGTSSSAASALKKHYTHFLFAYECKAERGEERPLEGAPAPAPAPGPGDPKKTSPPQARVLPPSPATSGPPQCPGTPQSSGRPETPGETKRPTPASTPHRPLTPQPGNSHPTVFHGKAGPGPSGAPYQPGPGVQADGLAMRMPYDGPPRKGAGPSEVYGPGQTPSGAMQDMYPRGPPSGPQPGMGAGPRPQYPYGPGYDCRPEHLLGPEGSLAPPAGQNNMTPSGNDPGLYPGNRYPPQRHSHEGYGQQQFPPSMPFTAHQPTMYPQQGYKRPGEGLYPPAKRHEGDLYPLQYGGPQPDVYGPYAGGGGGGVGYMGPERRPIPGQYPYPYPRDRIPPGAAQGPQKPGMMSGGPCPPVSGDAGDHGHMWPHRTDMGYSYPGRPGQGPPYPGRPGPQGPAYPGMGKGEDPEGRGPQDSQWPPGHRQPPFPPHASPSLSPSMDPMPSSRHPPSPYPASTTMANHVTRALSPSFLRPMGGSPSPNPVGPYLAALKKPGPYPGGPGQTLPLVQREFSFPPGAVEATQPRLKPRRRLTPKDTGTPEAWRVMMSLKSGLLAEGTWALDTLNILLYDDSTVGSFNLSQLPGLLELVVELYRRCLIQIFGILEEYELGSQGPQPTLPEPLGARPPAEETPQEPTTTKTTTAVCPPLSDGQSQQQDQSLPRKSTEKEKEIKEEEVVLLLPTEDPINRAVKREEEEEERGVCTETQPPVSAVQGNEGVEEKECTGGDEEPSEPPPPPPPPPKQASKYDQLPLLLEEKEEEAEEMEARWAQLNRAGRLTGGLLHWQAGGGDSTRHILTHMEPPGSGERGHAGPLEEEVEEEEEEMSEEDEEEGGRKKQTDVANELLDAQSGRWPISPLEDEPRGRAEAPLSTAEPWQDPLARRCVCVSNVLRSLSVVPGNDAEMSRHPGLVLLLGRLVLLHHRHPPRSRKRRRGRSQEEEEQGVGCSRDEWWWECLGALRENTLVTLANISGQLDLSLYPDTICLPLLDGLLHWMVCPSAEAHDPFPSSSSSLTPRRLALESLCKLSIQDANVDLLLATPPLRRQEQLFSALLRLVGDRRSPVCREMAVAALSNLAQGEASAARALALQKGSVGTLIGFLEDGVAVAQYHQNPPHPGGAPAPEPPSVNMMCRAAKALLALARLAGRPRRVRFAREPPAGRVAERRTRHARGRHLMRGAVQGQPLVMTHAPSVLSRVCSVCVCVSERERLTDGGTLDVYFLFKRKKR</sequence>
<proteinExistence type="predicted"/>
<feature type="compositionally biased region" description="Basic residues" evidence="5">
    <location>
        <begin position="46"/>
        <end position="66"/>
    </location>
</feature>
<feature type="compositionally biased region" description="Gly residues" evidence="5">
    <location>
        <begin position="261"/>
        <end position="271"/>
    </location>
</feature>
<dbReference type="GO" id="GO:0005654">
    <property type="term" value="C:nucleoplasm"/>
    <property type="evidence" value="ECO:0007669"/>
    <property type="project" value="TreeGrafter"/>
</dbReference>
<feature type="compositionally biased region" description="Low complexity" evidence="5">
    <location>
        <begin position="930"/>
        <end position="945"/>
    </location>
</feature>
<feature type="region of interest" description="Disordered" evidence="5">
    <location>
        <begin position="1835"/>
        <end position="1907"/>
    </location>
</feature>
<evidence type="ECO:0000256" key="4">
    <source>
        <dbReference type="ARBA" id="ARBA00023242"/>
    </source>
</evidence>
<dbReference type="Gene3D" id="1.10.150.60">
    <property type="entry name" value="ARID DNA-binding domain"/>
    <property type="match status" value="1"/>
</dbReference>
<feature type="compositionally biased region" description="Low complexity" evidence="5">
    <location>
        <begin position="1372"/>
        <end position="1383"/>
    </location>
</feature>
<feature type="region of interest" description="Disordered" evidence="5">
    <location>
        <begin position="1068"/>
        <end position="1285"/>
    </location>
</feature>
<dbReference type="InterPro" id="IPR016024">
    <property type="entry name" value="ARM-type_fold"/>
</dbReference>
<evidence type="ECO:0000256" key="1">
    <source>
        <dbReference type="ARBA" id="ARBA00004123"/>
    </source>
</evidence>
<feature type="compositionally biased region" description="Low complexity" evidence="5">
    <location>
        <begin position="243"/>
        <end position="260"/>
    </location>
</feature>
<feature type="compositionally biased region" description="Polar residues" evidence="5">
    <location>
        <begin position="1102"/>
        <end position="1118"/>
    </location>
</feature>
<feature type="compositionally biased region" description="Low complexity" evidence="5">
    <location>
        <begin position="548"/>
        <end position="562"/>
    </location>
</feature>
<evidence type="ECO:0000256" key="5">
    <source>
        <dbReference type="SAM" id="MobiDB-lite"/>
    </source>
</evidence>
<dbReference type="EMBL" id="JAOPHQ010005751">
    <property type="protein sequence ID" value="KAK0134045.1"/>
    <property type="molecule type" value="Genomic_DNA"/>
</dbReference>
<feature type="region of interest" description="Disordered" evidence="5">
    <location>
        <begin position="1647"/>
        <end position="1788"/>
    </location>
</feature>
<evidence type="ECO:0000256" key="3">
    <source>
        <dbReference type="ARBA" id="ARBA00022853"/>
    </source>
</evidence>
<dbReference type="InterPro" id="IPR036431">
    <property type="entry name" value="ARID_dom_sf"/>
</dbReference>
<feature type="compositionally biased region" description="Low complexity" evidence="5">
    <location>
        <begin position="199"/>
        <end position="217"/>
    </location>
</feature>
<dbReference type="GO" id="GO:0006338">
    <property type="term" value="P:chromatin remodeling"/>
    <property type="evidence" value="ECO:0007669"/>
    <property type="project" value="InterPro"/>
</dbReference>
<comment type="caution">
    <text evidence="7">The sequence shown here is derived from an EMBL/GenBank/DDBJ whole genome shotgun (WGS) entry which is preliminary data.</text>
</comment>
<dbReference type="GO" id="GO:0016514">
    <property type="term" value="C:SWI/SNF complex"/>
    <property type="evidence" value="ECO:0007669"/>
    <property type="project" value="InterPro"/>
</dbReference>
<organism evidence="7 8">
    <name type="scientific">Merluccius polli</name>
    <name type="common">Benguela hake</name>
    <name type="synonym">Merluccius cadenati</name>
    <dbReference type="NCBI Taxonomy" id="89951"/>
    <lineage>
        <taxon>Eukaryota</taxon>
        <taxon>Metazoa</taxon>
        <taxon>Chordata</taxon>
        <taxon>Craniata</taxon>
        <taxon>Vertebrata</taxon>
        <taxon>Euteleostomi</taxon>
        <taxon>Actinopterygii</taxon>
        <taxon>Neopterygii</taxon>
        <taxon>Teleostei</taxon>
        <taxon>Neoteleostei</taxon>
        <taxon>Acanthomorphata</taxon>
        <taxon>Zeiogadaria</taxon>
        <taxon>Gadariae</taxon>
        <taxon>Gadiformes</taxon>
        <taxon>Gadoidei</taxon>
        <taxon>Merlucciidae</taxon>
        <taxon>Merluccius</taxon>
    </lineage>
</organism>
<feature type="compositionally biased region" description="Pro residues" evidence="5">
    <location>
        <begin position="1767"/>
        <end position="1777"/>
    </location>
</feature>